<feature type="active site" description="Proton acceptor" evidence="6">
    <location>
        <position position="286"/>
    </location>
</feature>
<keyword evidence="10" id="KW-1133">Transmembrane helix</keyword>
<evidence type="ECO:0000256" key="6">
    <source>
        <dbReference type="PIRSR" id="PIRSR600407-1"/>
    </source>
</evidence>
<protein>
    <recommendedName>
        <fullName evidence="5">guanosine-diphosphatase</fullName>
        <ecNumber evidence="5">3.6.1.42</ecNumber>
    </recommendedName>
</protein>
<keyword evidence="7" id="KW-0547">Nucleotide-binding</keyword>
<comment type="similarity">
    <text evidence="2 8">Belongs to the GDA1/CD39 NTPase family.</text>
</comment>
<keyword evidence="10" id="KW-0812">Transmembrane</keyword>
<feature type="compositionally biased region" description="Basic and acidic residues" evidence="9">
    <location>
        <begin position="88"/>
        <end position="125"/>
    </location>
</feature>
<dbReference type="GO" id="GO:0006487">
    <property type="term" value="P:protein N-linked glycosylation"/>
    <property type="evidence" value="ECO:0007669"/>
    <property type="project" value="TreeGrafter"/>
</dbReference>
<dbReference type="GO" id="GO:0004382">
    <property type="term" value="F:GDP phosphatase activity"/>
    <property type="evidence" value="ECO:0007669"/>
    <property type="project" value="UniProtKB-EC"/>
</dbReference>
<keyword evidence="7" id="KW-0067">ATP-binding</keyword>
<dbReference type="Gene3D" id="3.30.420.40">
    <property type="match status" value="1"/>
</dbReference>
<evidence type="ECO:0000256" key="10">
    <source>
        <dbReference type="SAM" id="Phobius"/>
    </source>
</evidence>
<dbReference type="PROSITE" id="PS01238">
    <property type="entry name" value="GDA1_CD39_NTPASE"/>
    <property type="match status" value="1"/>
</dbReference>
<evidence type="ECO:0000256" key="4">
    <source>
        <dbReference type="ARBA" id="ARBA00037742"/>
    </source>
</evidence>
<reference evidence="11 12" key="1">
    <citation type="submission" date="2016-10" db="EMBL/GenBank/DDBJ databases">
        <authorList>
            <person name="de Groot N.N."/>
        </authorList>
    </citation>
    <scope>NUCLEOTIDE SEQUENCE [LARGE SCALE GENOMIC DNA]</scope>
    <source>
        <strain evidence="11 12">PYCC 4715</strain>
    </source>
</reference>
<dbReference type="GO" id="GO:0045134">
    <property type="term" value="F:UDP phosphatase activity"/>
    <property type="evidence" value="ECO:0007669"/>
    <property type="project" value="TreeGrafter"/>
</dbReference>
<organism evidence="11 12">
    <name type="scientific">Sungouiella intermedia</name>
    <dbReference type="NCBI Taxonomy" id="45354"/>
    <lineage>
        <taxon>Eukaryota</taxon>
        <taxon>Fungi</taxon>
        <taxon>Dikarya</taxon>
        <taxon>Ascomycota</taxon>
        <taxon>Saccharomycotina</taxon>
        <taxon>Pichiomycetes</taxon>
        <taxon>Metschnikowiaceae</taxon>
        <taxon>Sungouiella</taxon>
    </lineage>
</organism>
<feature type="compositionally biased region" description="Polar residues" evidence="9">
    <location>
        <begin position="51"/>
        <end position="60"/>
    </location>
</feature>
<evidence type="ECO:0000256" key="3">
    <source>
        <dbReference type="ARBA" id="ARBA00022801"/>
    </source>
</evidence>
<dbReference type="Gene3D" id="3.30.420.150">
    <property type="entry name" value="Exopolyphosphatase. Domain 2"/>
    <property type="match status" value="1"/>
</dbReference>
<keyword evidence="10" id="KW-0472">Membrane</keyword>
<evidence type="ECO:0000313" key="11">
    <source>
        <dbReference type="EMBL" id="SGZ50099.1"/>
    </source>
</evidence>
<accession>A0A1L0BG80</accession>
<dbReference type="GO" id="GO:0017111">
    <property type="term" value="F:ribonucleoside triphosphate phosphatase activity"/>
    <property type="evidence" value="ECO:0007669"/>
    <property type="project" value="TreeGrafter"/>
</dbReference>
<feature type="region of interest" description="Disordered" evidence="9">
    <location>
        <begin position="45"/>
        <end position="155"/>
    </location>
</feature>
<evidence type="ECO:0000313" key="12">
    <source>
        <dbReference type="Proteomes" id="UP000182259"/>
    </source>
</evidence>
<dbReference type="Proteomes" id="UP000182259">
    <property type="component" value="Chromosome I"/>
</dbReference>
<feature type="compositionally biased region" description="Low complexity" evidence="9">
    <location>
        <begin position="126"/>
        <end position="137"/>
    </location>
</feature>
<keyword evidence="3 8" id="KW-0378">Hydrolase</keyword>
<evidence type="ECO:0000256" key="7">
    <source>
        <dbReference type="PIRSR" id="PIRSR600407-2"/>
    </source>
</evidence>
<dbReference type="Pfam" id="PF01150">
    <property type="entry name" value="GDA1_CD39"/>
    <property type="match status" value="1"/>
</dbReference>
<evidence type="ECO:0000256" key="2">
    <source>
        <dbReference type="ARBA" id="ARBA00009283"/>
    </source>
</evidence>
<sequence length="597" mass="64937">MLNTRNIRVVVAAFVLFTVVGYFAFSSSSFTESVNRVKPPASPDFVLEEGNTLQGSSHQGSEAPYKASSNLADKLGSSKPGLDDDKETTDSKADSKAGYDADVDSKVGSKVDSEDSSDADSKVDSKVGSTAKTGSKGSESESESTQPLKEVKTSGEKCEKTDYVVMIDAGSSGSRVHVYSFDTCVSPPRLLNEEFKMLNPGLSSFDADTVGAAKSLDPLLEVALKTVPKDKQGCTPVAVKATAGLRLLGKEKSDAILAEVRKHLETNYPFAVVKGDGVSIMEGKDEGVYAWITTNYLLGNIGVEEKLPTAAVFDLGGGSTQIVFEPEFPDNEVMAEGEHKYEFTFGSRKFTLYQFSHLGYGLMEGRNKVNSLVVNNHIKNKKAELTKYTTKAEAKDAKATVTIVNPCFPPDVEAENVQVKISDDEIYVVNFKGPSDVTGPQCRHLAEQVLNKKAECKTLPCSFNGAYQPSLVRAFHRDSDMWVFSFFYDRTNPLGFPGSFKMDELMDLTKTVCSGLNLWDDVLLGDGALQLKKEPSWCLDLSFISAMLHTGYNIPLSRELKTAKTIADNELGWCLGASLPLLDAKAGNWQCRVDQVE</sequence>
<dbReference type="InterPro" id="IPR000407">
    <property type="entry name" value="GDA1_CD39_NTPase"/>
</dbReference>
<evidence type="ECO:0000256" key="9">
    <source>
        <dbReference type="SAM" id="MobiDB-lite"/>
    </source>
</evidence>
<comment type="subcellular location">
    <subcellularLocation>
        <location evidence="1">Golgi apparatus membrane</location>
        <topology evidence="1">Single-pass type II membrane protein</topology>
    </subcellularLocation>
</comment>
<evidence type="ECO:0000256" key="8">
    <source>
        <dbReference type="RuleBase" id="RU003833"/>
    </source>
</evidence>
<name>A0A1L0BG80_9ASCO</name>
<dbReference type="EC" id="3.6.1.42" evidence="5"/>
<feature type="transmembrane region" description="Helical" evidence="10">
    <location>
        <begin position="7"/>
        <end position="25"/>
    </location>
</feature>
<feature type="binding site" evidence="7">
    <location>
        <begin position="317"/>
        <end position="321"/>
    </location>
    <ligand>
        <name>ATP</name>
        <dbReference type="ChEBI" id="CHEBI:30616"/>
    </ligand>
</feature>
<dbReference type="CDD" id="cd24040">
    <property type="entry name" value="ASKHA_NBD_GDA1"/>
    <property type="match status" value="1"/>
</dbReference>
<evidence type="ECO:0000256" key="5">
    <source>
        <dbReference type="ARBA" id="ARBA00038903"/>
    </source>
</evidence>
<comment type="function">
    <text evidence="4">After transfer of sugars to endogenous macromolecular acceptors, the enzyme converts nucleoside diphosphates to nucleoside monophosphates which in turn exit the Golgi lumen in a coupled antiporter reaction, allowing entry of additional nucleotide sugar from the cytosol.</text>
</comment>
<evidence type="ECO:0000256" key="1">
    <source>
        <dbReference type="ARBA" id="ARBA00004323"/>
    </source>
</evidence>
<dbReference type="GO" id="GO:0005524">
    <property type="term" value="F:ATP binding"/>
    <property type="evidence" value="ECO:0007669"/>
    <property type="project" value="UniProtKB-KW"/>
</dbReference>
<dbReference type="GO" id="GO:0000139">
    <property type="term" value="C:Golgi membrane"/>
    <property type="evidence" value="ECO:0007669"/>
    <property type="project" value="UniProtKB-SubCell"/>
</dbReference>
<dbReference type="PANTHER" id="PTHR11782">
    <property type="entry name" value="ADENOSINE/GUANOSINE DIPHOSPHATASE"/>
    <property type="match status" value="1"/>
</dbReference>
<dbReference type="GO" id="GO:0009134">
    <property type="term" value="P:nucleoside diphosphate catabolic process"/>
    <property type="evidence" value="ECO:0007669"/>
    <property type="project" value="TreeGrafter"/>
</dbReference>
<dbReference type="AlphaFoldDB" id="A0A1L0BG80"/>
<proteinExistence type="inferred from homology"/>
<gene>
    <name evidence="11" type="ORF">SAMEA4029009_CIC11G00000001747</name>
</gene>
<dbReference type="EMBL" id="LT635764">
    <property type="protein sequence ID" value="SGZ50099.1"/>
    <property type="molecule type" value="Genomic_DNA"/>
</dbReference>
<dbReference type="PANTHER" id="PTHR11782:SF83">
    <property type="entry name" value="GUANOSINE-DIPHOSPHATASE"/>
    <property type="match status" value="1"/>
</dbReference>